<gene>
    <name evidence="2" type="ORF">MHA02_29070</name>
</gene>
<proteinExistence type="predicted"/>
<accession>A0A512IS31</accession>
<dbReference type="RefSeq" id="WP_147079880.1">
    <property type="nucleotide sequence ID" value="NZ_BJZT01000032.1"/>
</dbReference>
<protein>
    <recommendedName>
        <fullName evidence="1">ParB-like N-terminal domain-containing protein</fullName>
    </recommendedName>
</protein>
<keyword evidence="3" id="KW-1185">Reference proteome</keyword>
<feature type="domain" description="ParB-like N-terminal" evidence="1">
    <location>
        <begin position="6"/>
        <end position="91"/>
    </location>
</feature>
<dbReference type="SMART" id="SM00470">
    <property type="entry name" value="ParB"/>
    <property type="match status" value="1"/>
</dbReference>
<evidence type="ECO:0000313" key="2">
    <source>
        <dbReference type="EMBL" id="GEP00520.1"/>
    </source>
</evidence>
<evidence type="ECO:0000313" key="3">
    <source>
        <dbReference type="Proteomes" id="UP000321258"/>
    </source>
</evidence>
<name>A0A512IS31_9HYPH</name>
<sequence length="185" mass="20608">MSLKVQEWAIDRLVEYARNPRKNDDVVDEMCAAIREFGFRIPIVAKSDGTVIDGHLRLKAARKLGLPKVSVAIADDLSEAQVKAFRLLANKSANWAKWDNELLKIEFQELQAMDFDLGLTGFDVGEISVVLDPDEAAPDDGIEDPPDDKYQEQFGVIVICGDEVEQKAMFERLQGEGLTVKVVTT</sequence>
<reference evidence="2 3" key="1">
    <citation type="submission" date="2019-07" db="EMBL/GenBank/DDBJ databases">
        <title>Whole genome shotgun sequence of Methylobacterium haplocladii NBRC 107714.</title>
        <authorList>
            <person name="Hosoyama A."/>
            <person name="Uohara A."/>
            <person name="Ohji S."/>
            <person name="Ichikawa N."/>
        </authorList>
    </citation>
    <scope>NUCLEOTIDE SEQUENCE [LARGE SCALE GENOMIC DNA]</scope>
    <source>
        <strain evidence="2 3">NBRC 107714</strain>
    </source>
</reference>
<dbReference type="SUPFAM" id="SSF110849">
    <property type="entry name" value="ParB/Sulfiredoxin"/>
    <property type="match status" value="1"/>
</dbReference>
<dbReference type="OrthoDB" id="7806498at2"/>
<dbReference type="Pfam" id="PF02195">
    <property type="entry name" value="ParB_N"/>
    <property type="match status" value="1"/>
</dbReference>
<dbReference type="EMBL" id="BJZT01000032">
    <property type="protein sequence ID" value="GEP00520.1"/>
    <property type="molecule type" value="Genomic_DNA"/>
</dbReference>
<dbReference type="InterPro" id="IPR036086">
    <property type="entry name" value="ParB/Sulfiredoxin_sf"/>
</dbReference>
<dbReference type="AlphaFoldDB" id="A0A512IS31"/>
<comment type="caution">
    <text evidence="2">The sequence shown here is derived from an EMBL/GenBank/DDBJ whole genome shotgun (WGS) entry which is preliminary data.</text>
</comment>
<organism evidence="2 3">
    <name type="scientific">Methylobacterium haplocladii</name>
    <dbReference type="NCBI Taxonomy" id="1176176"/>
    <lineage>
        <taxon>Bacteria</taxon>
        <taxon>Pseudomonadati</taxon>
        <taxon>Pseudomonadota</taxon>
        <taxon>Alphaproteobacteria</taxon>
        <taxon>Hyphomicrobiales</taxon>
        <taxon>Methylobacteriaceae</taxon>
        <taxon>Methylobacterium</taxon>
    </lineage>
</organism>
<dbReference type="Gene3D" id="3.90.1530.10">
    <property type="entry name" value="Conserved hypothetical protein from pyrococcus furiosus pfu- 392566-001, ParB domain"/>
    <property type="match status" value="1"/>
</dbReference>
<dbReference type="InterPro" id="IPR003115">
    <property type="entry name" value="ParB_N"/>
</dbReference>
<evidence type="ECO:0000259" key="1">
    <source>
        <dbReference type="SMART" id="SM00470"/>
    </source>
</evidence>
<dbReference type="Proteomes" id="UP000321258">
    <property type="component" value="Unassembled WGS sequence"/>
</dbReference>